<reference evidence="1 2" key="1">
    <citation type="submission" date="2010-02" db="EMBL/GenBank/DDBJ databases">
        <authorList>
            <person name="Weinstock G."/>
            <person name="Sodergren E."/>
            <person name="Clifton S."/>
            <person name="Fulton L."/>
            <person name="Fulton B."/>
            <person name="Courtney L."/>
            <person name="Fronick C."/>
            <person name="Harrison M."/>
            <person name="Strong C."/>
            <person name="Farmer C."/>
            <person name="Delahaunty K."/>
            <person name="Markovic C."/>
            <person name="Hall O."/>
            <person name="Minx P."/>
            <person name="Tomlinson C."/>
            <person name="Mitreva M."/>
            <person name="Nelson J."/>
            <person name="Hou S."/>
            <person name="Wollam A."/>
            <person name="Pepin K.H."/>
            <person name="Johnson M."/>
            <person name="Bhonagiri V."/>
            <person name="Zhang X."/>
            <person name="Suruliraj S."/>
            <person name="Warren W."/>
            <person name="Chinwalla A."/>
            <person name="Mardis E.R."/>
            <person name="Wilson R.K."/>
        </authorList>
    </citation>
    <scope>NUCLEOTIDE SEQUENCE [LARGE SCALE GENOMIC DNA]</scope>
    <source>
        <strain evidence="1 2">ATCC 29315</strain>
    </source>
</reference>
<protein>
    <submittedName>
        <fullName evidence="1">Uncharacterized protein</fullName>
    </submittedName>
</protein>
<dbReference type="Proteomes" id="UP000005536">
    <property type="component" value="Unassembled WGS sequence"/>
</dbReference>
<dbReference type="AlphaFoldDB" id="D4DVN1"/>
<evidence type="ECO:0000313" key="1">
    <source>
        <dbReference type="EMBL" id="EFE48105.1"/>
    </source>
</evidence>
<name>D4DVN1_NEIEG</name>
<comment type="caution">
    <text evidence="1">The sequence shown here is derived from an EMBL/GenBank/DDBJ whole genome shotgun (WGS) entry which is preliminary data.</text>
</comment>
<proteinExistence type="predicted"/>
<accession>D4DVN1</accession>
<gene>
    <name evidence="1" type="ORF">NEIELOOT_03153</name>
</gene>
<dbReference type="EMBL" id="ADBF01000262">
    <property type="protein sequence ID" value="EFE48105.1"/>
    <property type="molecule type" value="Genomic_DNA"/>
</dbReference>
<sequence length="62" mass="6845">MTDSVRWIGRTLVKGCGLWLLRQGISGAVARMRCGLVGVRWVGVWAYALCDWCCEAALTILC</sequence>
<organism evidence="1 2">
    <name type="scientific">Neisseria elongata subsp. glycolytica ATCC 29315</name>
    <dbReference type="NCBI Taxonomy" id="546263"/>
    <lineage>
        <taxon>Bacteria</taxon>
        <taxon>Pseudomonadati</taxon>
        <taxon>Pseudomonadota</taxon>
        <taxon>Betaproteobacteria</taxon>
        <taxon>Neisseriales</taxon>
        <taxon>Neisseriaceae</taxon>
        <taxon>Neisseria</taxon>
    </lineage>
</organism>
<evidence type="ECO:0000313" key="2">
    <source>
        <dbReference type="Proteomes" id="UP000005536"/>
    </source>
</evidence>